<name>A0AA40G546_9HYME</name>
<reference evidence="1" key="1">
    <citation type="submission" date="2021-10" db="EMBL/GenBank/DDBJ databases">
        <title>Melipona bicolor Genome sequencing and assembly.</title>
        <authorList>
            <person name="Araujo N.S."/>
            <person name="Arias M.C."/>
        </authorList>
    </citation>
    <scope>NUCLEOTIDE SEQUENCE</scope>
    <source>
        <strain evidence="1">USP_2M_L1-L4_2017</strain>
        <tissue evidence="1">Whole body</tissue>
    </source>
</reference>
<evidence type="ECO:0000313" key="2">
    <source>
        <dbReference type="Proteomes" id="UP001177670"/>
    </source>
</evidence>
<evidence type="ECO:0000313" key="1">
    <source>
        <dbReference type="EMBL" id="KAK1130893.1"/>
    </source>
</evidence>
<dbReference type="Proteomes" id="UP001177670">
    <property type="component" value="Unassembled WGS sequence"/>
</dbReference>
<sequence>MRIPRLEIVRLQIRQYRCEPIKSQADNFSTNLASITFYLANLPESMFVLKAQEQSNTNRADESVSINRGVW</sequence>
<proteinExistence type="predicted"/>
<dbReference type="EMBL" id="JAHYIQ010000006">
    <property type="protein sequence ID" value="KAK1130893.1"/>
    <property type="molecule type" value="Genomic_DNA"/>
</dbReference>
<protein>
    <submittedName>
        <fullName evidence="1">Uncharacterized protein</fullName>
    </submittedName>
</protein>
<dbReference type="AlphaFoldDB" id="A0AA40G546"/>
<gene>
    <name evidence="1" type="ORF">K0M31_017197</name>
</gene>
<keyword evidence="2" id="KW-1185">Reference proteome</keyword>
<organism evidence="1 2">
    <name type="scientific">Melipona bicolor</name>
    <dbReference type="NCBI Taxonomy" id="60889"/>
    <lineage>
        <taxon>Eukaryota</taxon>
        <taxon>Metazoa</taxon>
        <taxon>Ecdysozoa</taxon>
        <taxon>Arthropoda</taxon>
        <taxon>Hexapoda</taxon>
        <taxon>Insecta</taxon>
        <taxon>Pterygota</taxon>
        <taxon>Neoptera</taxon>
        <taxon>Endopterygota</taxon>
        <taxon>Hymenoptera</taxon>
        <taxon>Apocrita</taxon>
        <taxon>Aculeata</taxon>
        <taxon>Apoidea</taxon>
        <taxon>Anthophila</taxon>
        <taxon>Apidae</taxon>
        <taxon>Melipona</taxon>
    </lineage>
</organism>
<accession>A0AA40G546</accession>
<comment type="caution">
    <text evidence="1">The sequence shown here is derived from an EMBL/GenBank/DDBJ whole genome shotgun (WGS) entry which is preliminary data.</text>
</comment>